<dbReference type="GO" id="GO:0000428">
    <property type="term" value="C:DNA-directed RNA polymerase complex"/>
    <property type="evidence" value="ECO:0007669"/>
    <property type="project" value="UniProtKB-KW"/>
</dbReference>
<accession>A0AAV1WHM2</accession>
<keyword evidence="10 16" id="KW-0694">RNA-binding</keyword>
<dbReference type="InterPro" id="IPR001222">
    <property type="entry name" value="Znf_TFIIS"/>
</dbReference>
<dbReference type="EMBL" id="CAXHTB010000006">
    <property type="protein sequence ID" value="CAL0308871.1"/>
    <property type="molecule type" value="Genomic_DNA"/>
</dbReference>
<keyword evidence="3" id="KW-0597">Phosphoprotein</keyword>
<evidence type="ECO:0000256" key="11">
    <source>
        <dbReference type="ARBA" id="ARBA00023163"/>
    </source>
</evidence>
<dbReference type="SMART" id="SM00661">
    <property type="entry name" value="RPOL9"/>
    <property type="match status" value="1"/>
</dbReference>
<evidence type="ECO:0000256" key="6">
    <source>
        <dbReference type="ARBA" id="ARBA00022728"/>
    </source>
</evidence>
<dbReference type="SUPFAM" id="SSF54928">
    <property type="entry name" value="RNA-binding domain, RBD"/>
    <property type="match status" value="2"/>
</dbReference>
<evidence type="ECO:0000259" key="21">
    <source>
        <dbReference type="PROSITE" id="PS51133"/>
    </source>
</evidence>
<dbReference type="Proteomes" id="UP001497480">
    <property type="component" value="Unassembled WGS sequence"/>
</dbReference>
<dbReference type="SMART" id="SM00440">
    <property type="entry name" value="ZnF_C2C2"/>
    <property type="match status" value="1"/>
</dbReference>
<dbReference type="AlphaFoldDB" id="A0AAV1WHM2"/>
<dbReference type="SMART" id="SM00360">
    <property type="entry name" value="RRM"/>
    <property type="match status" value="2"/>
</dbReference>
<protein>
    <recommendedName>
        <fullName evidence="2">DNA-directed RNA polymerase III subunit RPC10</fullName>
    </recommendedName>
    <alternativeName>
        <fullName evidence="14">RNA polymerase III subunit C11</fullName>
    </alternativeName>
</protein>
<evidence type="ECO:0000259" key="20">
    <source>
        <dbReference type="PROSITE" id="PS50102"/>
    </source>
</evidence>
<feature type="domain" description="TFIIS-type" evidence="21">
    <location>
        <begin position="359"/>
        <end position="401"/>
    </location>
</feature>
<dbReference type="InterPro" id="IPR050907">
    <property type="entry name" value="SRSF"/>
</dbReference>
<dbReference type="SUPFAM" id="SSF57783">
    <property type="entry name" value="Zinc beta-ribbon"/>
    <property type="match status" value="1"/>
</dbReference>
<evidence type="ECO:0000256" key="18">
    <source>
        <dbReference type="RuleBase" id="RU003474"/>
    </source>
</evidence>
<evidence type="ECO:0000256" key="13">
    <source>
        <dbReference type="ARBA" id="ARBA00023242"/>
    </source>
</evidence>
<keyword evidence="6" id="KW-0747">Spliceosome</keyword>
<feature type="compositionally biased region" description="Basic and acidic residues" evidence="19">
    <location>
        <begin position="203"/>
        <end position="250"/>
    </location>
</feature>
<evidence type="ECO:0000256" key="14">
    <source>
        <dbReference type="ARBA" id="ARBA00029985"/>
    </source>
</evidence>
<keyword evidence="8 17" id="KW-0863">Zinc-finger</keyword>
<keyword evidence="4" id="KW-0507">mRNA processing</keyword>
<dbReference type="InterPro" id="IPR012677">
    <property type="entry name" value="Nucleotide-bd_a/b_plait_sf"/>
</dbReference>
<dbReference type="InterPro" id="IPR034014">
    <property type="entry name" value="Zn_ribbon_RPC11_C"/>
</dbReference>
<dbReference type="Gene3D" id="3.30.70.330">
    <property type="match status" value="2"/>
</dbReference>
<reference evidence="22 23" key="1">
    <citation type="submission" date="2024-03" db="EMBL/GenBank/DDBJ databases">
        <authorList>
            <person name="Martinez-Hernandez J."/>
        </authorList>
    </citation>
    <scope>NUCLEOTIDE SEQUENCE [LARGE SCALE GENOMIC DNA]</scope>
</reference>
<dbReference type="GO" id="GO:0006351">
    <property type="term" value="P:DNA-templated transcription"/>
    <property type="evidence" value="ECO:0007669"/>
    <property type="project" value="InterPro"/>
</dbReference>
<evidence type="ECO:0000256" key="16">
    <source>
        <dbReference type="PROSITE-ProRule" id="PRU00176"/>
    </source>
</evidence>
<evidence type="ECO:0000313" key="22">
    <source>
        <dbReference type="EMBL" id="CAL0308871.1"/>
    </source>
</evidence>
<keyword evidence="13" id="KW-0539">Nucleus</keyword>
<keyword evidence="7" id="KW-0677">Repeat</keyword>
<feature type="domain" description="RRM" evidence="20">
    <location>
        <begin position="2"/>
        <end position="74"/>
    </location>
</feature>
<feature type="region of interest" description="Disordered" evidence="19">
    <location>
        <begin position="165"/>
        <end position="250"/>
    </location>
</feature>
<evidence type="ECO:0000256" key="7">
    <source>
        <dbReference type="ARBA" id="ARBA00022737"/>
    </source>
</evidence>
<evidence type="ECO:0000256" key="19">
    <source>
        <dbReference type="SAM" id="MobiDB-lite"/>
    </source>
</evidence>
<evidence type="ECO:0000256" key="5">
    <source>
        <dbReference type="ARBA" id="ARBA00022723"/>
    </source>
</evidence>
<dbReference type="CDD" id="cd12466">
    <property type="entry name" value="RRM2_AtRSp31_like"/>
    <property type="match status" value="1"/>
</dbReference>
<evidence type="ECO:0000256" key="15">
    <source>
        <dbReference type="ARBA" id="ARBA00061587"/>
    </source>
</evidence>
<keyword evidence="23" id="KW-1185">Reference proteome</keyword>
<dbReference type="PROSITE" id="PS51133">
    <property type="entry name" value="ZF_TFIIS_2"/>
    <property type="match status" value="1"/>
</dbReference>
<evidence type="ECO:0000256" key="10">
    <source>
        <dbReference type="ARBA" id="ARBA00022884"/>
    </source>
</evidence>
<feature type="domain" description="RRM" evidence="20">
    <location>
        <begin position="91"/>
        <end position="162"/>
    </location>
</feature>
<dbReference type="PROSITE" id="PS50102">
    <property type="entry name" value="RRM"/>
    <property type="match status" value="2"/>
</dbReference>
<comment type="similarity">
    <text evidence="18">Belongs to the archaeal rpoM/eukaryotic RPA12/RPB9/RPC11 RNA polymerase family.</text>
</comment>
<dbReference type="CDD" id="cd12234">
    <property type="entry name" value="RRM1_AtRSp31_like"/>
    <property type="match status" value="1"/>
</dbReference>
<dbReference type="Pfam" id="PF01096">
    <property type="entry name" value="Zn_ribbon_TFIIS"/>
    <property type="match status" value="1"/>
</dbReference>
<dbReference type="PANTHER" id="PTHR23147">
    <property type="entry name" value="SERINE/ARGININE RICH SPLICING FACTOR"/>
    <property type="match status" value="1"/>
</dbReference>
<dbReference type="GO" id="GO:0006397">
    <property type="term" value="P:mRNA processing"/>
    <property type="evidence" value="ECO:0007669"/>
    <property type="project" value="UniProtKB-KW"/>
</dbReference>
<evidence type="ECO:0000256" key="2">
    <source>
        <dbReference type="ARBA" id="ARBA00020093"/>
    </source>
</evidence>
<evidence type="ECO:0000256" key="12">
    <source>
        <dbReference type="ARBA" id="ARBA00023187"/>
    </source>
</evidence>
<dbReference type="Pfam" id="PF00076">
    <property type="entry name" value="RRM_1"/>
    <property type="match status" value="2"/>
</dbReference>
<proteinExistence type="inferred from homology"/>
<evidence type="ECO:0000256" key="1">
    <source>
        <dbReference type="ARBA" id="ARBA00004324"/>
    </source>
</evidence>
<keyword evidence="18" id="KW-0240">DNA-directed RNA polymerase</keyword>
<evidence type="ECO:0000256" key="17">
    <source>
        <dbReference type="PROSITE-ProRule" id="PRU00472"/>
    </source>
</evidence>
<evidence type="ECO:0000256" key="3">
    <source>
        <dbReference type="ARBA" id="ARBA00022553"/>
    </source>
</evidence>
<keyword evidence="9" id="KW-0862">Zinc</keyword>
<dbReference type="Gene3D" id="2.20.25.10">
    <property type="match status" value="1"/>
</dbReference>
<comment type="similarity">
    <text evidence="15">Belongs to the splicing factor SR family. RS subfamily.</text>
</comment>
<gene>
    <name evidence="22" type="ORF">LLUT_LOCUS9931</name>
</gene>
<name>A0AAV1WHM2_LUPLU</name>
<keyword evidence="12" id="KW-0508">mRNA splicing</keyword>
<evidence type="ECO:0000256" key="8">
    <source>
        <dbReference type="ARBA" id="ARBA00022771"/>
    </source>
</evidence>
<dbReference type="InterPro" id="IPR019761">
    <property type="entry name" value="DNA-dir_RNA_pol-M_15_CS"/>
</dbReference>
<sequence>MRPVFVGNFEFDTRQSELERLFSKYGRVERVDIKSGYAFVYYEDERDAEDAIRVLDNFPFGYEKRRLSVEWARGERGRHPNGARENQRPTRTLFVINFDPIRTRDRDIERHFEPYGKIHHVRIRRNFAFVQFETQEDATKALECTHMSKILDRVVSVEYALRDDSERGDRYHDSPRRGGYGRSPSPAYRRRSSPDYGRPRSPVYDRRRSPDYGRPRSPDYGRPRSPDNVRPRSPDHVRPRSPEHVGHRSEGQELKSNVWFWGMKQAAVAPCYSVDVGIASGSLCRRRYFVFKMEFCPTCGNMLQYELPNMGRPSRFFCPTCPYVCYIENRIKIKRRQRLVRKEIEAVISHDDMKNAPTAETPCPRCGHDKAAFTEFQTRSADEPATIFYMCLNDKCKHTWRQD</sequence>
<keyword evidence="5 18" id="KW-0479">Metal-binding</keyword>
<dbReference type="InterPro" id="IPR000504">
    <property type="entry name" value="RRM_dom"/>
</dbReference>
<dbReference type="FunFam" id="3.30.70.330:FF:000294">
    <property type="entry name" value="Serine/arginine-rich splicing factor RS31"/>
    <property type="match status" value="1"/>
</dbReference>
<evidence type="ECO:0000256" key="9">
    <source>
        <dbReference type="ARBA" id="ARBA00022833"/>
    </source>
</evidence>
<evidence type="ECO:0000313" key="23">
    <source>
        <dbReference type="Proteomes" id="UP001497480"/>
    </source>
</evidence>
<feature type="compositionally biased region" description="Basic and acidic residues" evidence="19">
    <location>
        <begin position="165"/>
        <end position="176"/>
    </location>
</feature>
<organism evidence="22 23">
    <name type="scientific">Lupinus luteus</name>
    <name type="common">European yellow lupine</name>
    <dbReference type="NCBI Taxonomy" id="3873"/>
    <lineage>
        <taxon>Eukaryota</taxon>
        <taxon>Viridiplantae</taxon>
        <taxon>Streptophyta</taxon>
        <taxon>Embryophyta</taxon>
        <taxon>Tracheophyta</taxon>
        <taxon>Spermatophyta</taxon>
        <taxon>Magnoliopsida</taxon>
        <taxon>eudicotyledons</taxon>
        <taxon>Gunneridae</taxon>
        <taxon>Pentapetalae</taxon>
        <taxon>rosids</taxon>
        <taxon>fabids</taxon>
        <taxon>Fabales</taxon>
        <taxon>Fabaceae</taxon>
        <taxon>Papilionoideae</taxon>
        <taxon>50 kb inversion clade</taxon>
        <taxon>genistoids sensu lato</taxon>
        <taxon>core genistoids</taxon>
        <taxon>Genisteae</taxon>
        <taxon>Lupinus</taxon>
    </lineage>
</organism>
<evidence type="ECO:0000256" key="4">
    <source>
        <dbReference type="ARBA" id="ARBA00022664"/>
    </source>
</evidence>
<dbReference type="FunFam" id="3.30.70.330:FF:000299">
    <property type="entry name" value="Serine/arginine-rich splicing factor RS31"/>
    <property type="match status" value="1"/>
</dbReference>
<comment type="caution">
    <text evidence="22">The sequence shown here is derived from an EMBL/GenBank/DDBJ whole genome shotgun (WGS) entry which is preliminary data.</text>
</comment>
<keyword evidence="11 18" id="KW-0804">Transcription</keyword>
<dbReference type="InterPro" id="IPR035979">
    <property type="entry name" value="RBD_domain_sf"/>
</dbReference>
<dbReference type="GO" id="GO:0008270">
    <property type="term" value="F:zinc ion binding"/>
    <property type="evidence" value="ECO:0007669"/>
    <property type="project" value="UniProtKB-KW"/>
</dbReference>
<dbReference type="GO" id="GO:0003723">
    <property type="term" value="F:RNA binding"/>
    <property type="evidence" value="ECO:0007669"/>
    <property type="project" value="UniProtKB-UniRule"/>
</dbReference>
<dbReference type="CDD" id="cd10509">
    <property type="entry name" value="Zn-ribbon_RPC11"/>
    <property type="match status" value="1"/>
</dbReference>
<dbReference type="GO" id="GO:0008380">
    <property type="term" value="P:RNA splicing"/>
    <property type="evidence" value="ECO:0007669"/>
    <property type="project" value="UniProtKB-KW"/>
</dbReference>
<comment type="subcellular location">
    <subcellularLocation>
        <location evidence="1">Nucleus speckle</location>
    </subcellularLocation>
</comment>
<dbReference type="InterPro" id="IPR001529">
    <property type="entry name" value="Zn_ribbon_RPB9"/>
</dbReference>
<dbReference type="GO" id="GO:0005681">
    <property type="term" value="C:spliceosomal complex"/>
    <property type="evidence" value="ECO:0007669"/>
    <property type="project" value="UniProtKB-KW"/>
</dbReference>
<dbReference type="PROSITE" id="PS01030">
    <property type="entry name" value="RNA_POL_M_15KD"/>
    <property type="match status" value="1"/>
</dbReference>
<dbReference type="GO" id="GO:0016607">
    <property type="term" value="C:nuclear speck"/>
    <property type="evidence" value="ECO:0007669"/>
    <property type="project" value="UniProtKB-SubCell"/>
</dbReference>